<evidence type="ECO:0000256" key="3">
    <source>
        <dbReference type="ARBA" id="ARBA00022989"/>
    </source>
</evidence>
<keyword evidence="13" id="KW-1185">Reference proteome</keyword>
<feature type="transmembrane region" description="Helical" evidence="10">
    <location>
        <begin position="71"/>
        <end position="92"/>
    </location>
</feature>
<dbReference type="PROSITE" id="PS00237">
    <property type="entry name" value="G_PROTEIN_RECEP_F1_1"/>
    <property type="match status" value="1"/>
</dbReference>
<dbReference type="Proteomes" id="UP000887568">
    <property type="component" value="Unplaced"/>
</dbReference>
<evidence type="ECO:0000256" key="10">
    <source>
        <dbReference type="SAM" id="Phobius"/>
    </source>
</evidence>
<evidence type="ECO:0000256" key="8">
    <source>
        <dbReference type="RuleBase" id="RU000688"/>
    </source>
</evidence>
<dbReference type="OMA" id="WIANIPQ"/>
<keyword evidence="2 8" id="KW-0812">Transmembrane</keyword>
<dbReference type="CDD" id="cd00637">
    <property type="entry name" value="7tm_classA_rhodopsin-like"/>
    <property type="match status" value="1"/>
</dbReference>
<dbReference type="RefSeq" id="XP_038047663.1">
    <property type="nucleotide sequence ID" value="XM_038191735.1"/>
</dbReference>
<dbReference type="AlphaFoldDB" id="A0A913Z782"/>
<dbReference type="GeneID" id="119721777"/>
<feature type="transmembrane region" description="Helical" evidence="10">
    <location>
        <begin position="112"/>
        <end position="134"/>
    </location>
</feature>
<reference evidence="12" key="1">
    <citation type="submission" date="2022-11" db="UniProtKB">
        <authorList>
            <consortium name="EnsemblMetazoa"/>
        </authorList>
    </citation>
    <scope>IDENTIFICATION</scope>
</reference>
<evidence type="ECO:0000313" key="12">
    <source>
        <dbReference type="EnsemblMetazoa" id="XP_038047663.1"/>
    </source>
</evidence>
<dbReference type="Gene3D" id="1.20.1070.10">
    <property type="entry name" value="Rhodopsin 7-helix transmembrane proteins"/>
    <property type="match status" value="1"/>
</dbReference>
<evidence type="ECO:0000256" key="6">
    <source>
        <dbReference type="ARBA" id="ARBA00023170"/>
    </source>
</evidence>
<evidence type="ECO:0000256" key="1">
    <source>
        <dbReference type="ARBA" id="ARBA00004141"/>
    </source>
</evidence>
<dbReference type="GO" id="GO:0005886">
    <property type="term" value="C:plasma membrane"/>
    <property type="evidence" value="ECO:0007669"/>
    <property type="project" value="TreeGrafter"/>
</dbReference>
<feature type="transmembrane region" description="Helical" evidence="10">
    <location>
        <begin position="217"/>
        <end position="234"/>
    </location>
</feature>
<keyword evidence="5 10" id="KW-0472">Membrane</keyword>
<feature type="transmembrane region" description="Helical" evidence="10">
    <location>
        <begin position="38"/>
        <end position="59"/>
    </location>
</feature>
<organism evidence="12 13">
    <name type="scientific">Patiria miniata</name>
    <name type="common">Bat star</name>
    <name type="synonym">Asterina miniata</name>
    <dbReference type="NCBI Taxonomy" id="46514"/>
    <lineage>
        <taxon>Eukaryota</taxon>
        <taxon>Metazoa</taxon>
        <taxon>Echinodermata</taxon>
        <taxon>Eleutherozoa</taxon>
        <taxon>Asterozoa</taxon>
        <taxon>Asteroidea</taxon>
        <taxon>Valvatacea</taxon>
        <taxon>Valvatida</taxon>
        <taxon>Asterinidae</taxon>
        <taxon>Patiria</taxon>
    </lineage>
</organism>
<keyword evidence="6 8" id="KW-0675">Receptor</keyword>
<comment type="subcellular location">
    <subcellularLocation>
        <location evidence="1">Membrane</location>
        <topology evidence="1">Multi-pass membrane protein</topology>
    </subcellularLocation>
</comment>
<feature type="region of interest" description="Disordered" evidence="9">
    <location>
        <begin position="345"/>
        <end position="375"/>
    </location>
</feature>
<dbReference type="PRINTS" id="PR00237">
    <property type="entry name" value="GPCRRHODOPSN"/>
</dbReference>
<dbReference type="PANTHER" id="PTHR24243:SF208">
    <property type="entry name" value="PYROKININ-1 RECEPTOR"/>
    <property type="match status" value="1"/>
</dbReference>
<dbReference type="InterPro" id="IPR017452">
    <property type="entry name" value="GPCR_Rhodpsn_7TM"/>
</dbReference>
<feature type="transmembrane region" description="Helical" evidence="10">
    <location>
        <begin position="155"/>
        <end position="180"/>
    </location>
</feature>
<feature type="compositionally biased region" description="Polar residues" evidence="9">
    <location>
        <begin position="348"/>
        <end position="367"/>
    </location>
</feature>
<evidence type="ECO:0000313" key="13">
    <source>
        <dbReference type="Proteomes" id="UP000887568"/>
    </source>
</evidence>
<evidence type="ECO:0000259" key="11">
    <source>
        <dbReference type="PROSITE" id="PS50262"/>
    </source>
</evidence>
<dbReference type="InterPro" id="IPR000276">
    <property type="entry name" value="GPCR_Rhodpsn"/>
</dbReference>
<keyword evidence="7 8" id="KW-0807">Transducer</keyword>
<name>A0A913Z782_PATMI</name>
<feature type="domain" description="G-protein coupled receptors family 1 profile" evidence="11">
    <location>
        <begin position="50"/>
        <end position="324"/>
    </location>
</feature>
<dbReference type="GO" id="GO:0004930">
    <property type="term" value="F:G protein-coupled receptor activity"/>
    <property type="evidence" value="ECO:0007669"/>
    <property type="project" value="UniProtKB-KW"/>
</dbReference>
<protein>
    <recommendedName>
        <fullName evidence="11">G-protein coupled receptors family 1 profile domain-containing protein</fullName>
    </recommendedName>
</protein>
<evidence type="ECO:0000256" key="7">
    <source>
        <dbReference type="ARBA" id="ARBA00023224"/>
    </source>
</evidence>
<dbReference type="SUPFAM" id="SSF81321">
    <property type="entry name" value="Family A G protein-coupled receptor-like"/>
    <property type="match status" value="1"/>
</dbReference>
<dbReference type="OrthoDB" id="5962705at2759"/>
<dbReference type="PROSITE" id="PS50262">
    <property type="entry name" value="G_PROTEIN_RECEP_F1_2"/>
    <property type="match status" value="1"/>
</dbReference>
<accession>A0A913Z782</accession>
<evidence type="ECO:0000256" key="4">
    <source>
        <dbReference type="ARBA" id="ARBA00023040"/>
    </source>
</evidence>
<proteinExistence type="inferred from homology"/>
<dbReference type="EnsemblMetazoa" id="XM_038191735.1">
    <property type="protein sequence ID" value="XP_038047663.1"/>
    <property type="gene ID" value="LOC119721777"/>
</dbReference>
<dbReference type="Pfam" id="PF00001">
    <property type="entry name" value="7tm_1"/>
    <property type="match status" value="1"/>
</dbReference>
<comment type="similarity">
    <text evidence="8">Belongs to the G-protein coupled receptor 1 family.</text>
</comment>
<sequence length="375" mass="42332">MGSGITSGECSERDTVNISQWAVSAWLYTPLDTSITTIVIPILWSLGIITNLTFLFVIVRVPKLRSDTNIYLAHLSLADLLFLNLTSTYSVWRYVDSPVAYHFPFVSTAQCISYFTFTNTGYYASIALVTVVSLERYLALCHPMKHLAIRGRRRTYRMIGICWLVGLLFAVFTSLSQAILHVQCLRWPDDDAYQDYPSSRAYCASVAPWVSYYNPPVLNIPWLIAMVANSYMYVRIVHMLNKRSGQNLVSNGPNAIKIRNQVAKMLVVNGVVFFLCQTPYRIYSLSGWICSLVGIRNPLWLPGISAWIANIPQFINTLINPLIYGAVNRQYRIAFVQAFRCKSHHSTGQHSPSQPTFTTRAASSKPSTVEEDTKL</sequence>
<keyword evidence="4 8" id="KW-0297">G-protein coupled receptor</keyword>
<keyword evidence="3 10" id="KW-1133">Transmembrane helix</keyword>
<evidence type="ECO:0000256" key="2">
    <source>
        <dbReference type="ARBA" id="ARBA00022692"/>
    </source>
</evidence>
<evidence type="ECO:0000256" key="5">
    <source>
        <dbReference type="ARBA" id="ARBA00023136"/>
    </source>
</evidence>
<dbReference type="PANTHER" id="PTHR24243">
    <property type="entry name" value="G-PROTEIN COUPLED RECEPTOR"/>
    <property type="match status" value="1"/>
</dbReference>
<evidence type="ECO:0000256" key="9">
    <source>
        <dbReference type="SAM" id="MobiDB-lite"/>
    </source>
</evidence>